<protein>
    <recommendedName>
        <fullName evidence="5">Strictosidine synthase conserved region domain-containing protein</fullName>
    </recommendedName>
</protein>
<keyword evidence="4" id="KW-1133">Transmembrane helix</keyword>
<dbReference type="OrthoDB" id="5307922at2759"/>
<evidence type="ECO:0000313" key="6">
    <source>
        <dbReference type="EMBL" id="GAX11387.1"/>
    </source>
</evidence>
<evidence type="ECO:0000259" key="5">
    <source>
        <dbReference type="Pfam" id="PF03088"/>
    </source>
</evidence>
<accession>A0A1Z5JBN2</accession>
<dbReference type="InterPro" id="IPR018119">
    <property type="entry name" value="Strictosidine_synth_cons-reg"/>
</dbReference>
<keyword evidence="2" id="KW-0597">Phosphoprotein</keyword>
<reference evidence="6 7" key="1">
    <citation type="journal article" date="2015" name="Plant Cell">
        <title>Oil accumulation by the oleaginous diatom Fistulifera solaris as revealed by the genome and transcriptome.</title>
        <authorList>
            <person name="Tanaka T."/>
            <person name="Maeda Y."/>
            <person name="Veluchamy A."/>
            <person name="Tanaka M."/>
            <person name="Abida H."/>
            <person name="Marechal E."/>
            <person name="Bowler C."/>
            <person name="Muto M."/>
            <person name="Sunaga Y."/>
            <person name="Tanaka M."/>
            <person name="Yoshino T."/>
            <person name="Taniguchi T."/>
            <person name="Fukuda Y."/>
            <person name="Nemoto M."/>
            <person name="Matsumoto M."/>
            <person name="Wong P.S."/>
            <person name="Aburatani S."/>
            <person name="Fujibuchi W."/>
        </authorList>
    </citation>
    <scope>NUCLEOTIDE SEQUENCE [LARGE SCALE GENOMIC DNA]</scope>
    <source>
        <strain evidence="6 7">JPCC DA0580</strain>
    </source>
</reference>
<dbReference type="InterPro" id="IPR011042">
    <property type="entry name" value="6-blade_b-propeller_TolB-like"/>
</dbReference>
<comment type="caution">
    <text evidence="6">The sequence shown here is derived from an EMBL/GenBank/DDBJ whole genome shotgun (WGS) entry which is preliminary data.</text>
</comment>
<dbReference type="GO" id="GO:0016787">
    <property type="term" value="F:hydrolase activity"/>
    <property type="evidence" value="ECO:0007669"/>
    <property type="project" value="TreeGrafter"/>
</dbReference>
<evidence type="ECO:0000313" key="7">
    <source>
        <dbReference type="Proteomes" id="UP000198406"/>
    </source>
</evidence>
<organism evidence="6 7">
    <name type="scientific">Fistulifera solaris</name>
    <name type="common">Oleaginous diatom</name>
    <dbReference type="NCBI Taxonomy" id="1519565"/>
    <lineage>
        <taxon>Eukaryota</taxon>
        <taxon>Sar</taxon>
        <taxon>Stramenopiles</taxon>
        <taxon>Ochrophyta</taxon>
        <taxon>Bacillariophyta</taxon>
        <taxon>Bacillariophyceae</taxon>
        <taxon>Bacillariophycidae</taxon>
        <taxon>Naviculales</taxon>
        <taxon>Naviculaceae</taxon>
        <taxon>Fistulifera</taxon>
    </lineage>
</organism>
<feature type="domain" description="Strictosidine synthase conserved region" evidence="5">
    <location>
        <begin position="211"/>
        <end position="307"/>
    </location>
</feature>
<gene>
    <name evidence="6" type="ORF">FisN_22Lh059</name>
</gene>
<comment type="similarity">
    <text evidence="1">Belongs to the strictosidine synthase family.</text>
</comment>
<evidence type="ECO:0000256" key="1">
    <source>
        <dbReference type="ARBA" id="ARBA00009191"/>
    </source>
</evidence>
<dbReference type="SUPFAM" id="SSF63829">
    <property type="entry name" value="Calcium-dependent phosphotriesterase"/>
    <property type="match status" value="1"/>
</dbReference>
<dbReference type="PANTHER" id="PTHR10426:SF88">
    <property type="entry name" value="ADIPOCYTE PLASMA MEMBRANE-ASSOCIATED PROTEIN HEMOMUCIN-RELATED"/>
    <property type="match status" value="1"/>
</dbReference>
<proteinExistence type="inferred from homology"/>
<evidence type="ECO:0000256" key="4">
    <source>
        <dbReference type="SAM" id="Phobius"/>
    </source>
</evidence>
<keyword evidence="3" id="KW-0325">Glycoprotein</keyword>
<name>A0A1Z5JBN2_FISSO</name>
<keyword evidence="4" id="KW-0472">Membrane</keyword>
<dbReference type="AlphaFoldDB" id="A0A1Z5JBN2"/>
<dbReference type="Proteomes" id="UP000198406">
    <property type="component" value="Unassembled WGS sequence"/>
</dbReference>
<dbReference type="Gene3D" id="2.120.10.30">
    <property type="entry name" value="TolB, C-terminal domain"/>
    <property type="match status" value="1"/>
</dbReference>
<feature type="transmembrane region" description="Helical" evidence="4">
    <location>
        <begin position="12"/>
        <end position="30"/>
    </location>
</feature>
<dbReference type="PANTHER" id="PTHR10426">
    <property type="entry name" value="STRICTOSIDINE SYNTHASE-RELATED"/>
    <property type="match status" value="1"/>
</dbReference>
<evidence type="ECO:0000256" key="2">
    <source>
        <dbReference type="ARBA" id="ARBA00022553"/>
    </source>
</evidence>
<dbReference type="Pfam" id="PF03088">
    <property type="entry name" value="Str_synth"/>
    <property type="match status" value="1"/>
</dbReference>
<dbReference type="EMBL" id="BDSP01000041">
    <property type="protein sequence ID" value="GAX11387.1"/>
    <property type="molecule type" value="Genomic_DNA"/>
</dbReference>
<sequence>MASPRYQPGSTRLVILRAIIIMAAMGYFVGKHLHPILLPYGSPVRELPPRSTPWYTTRSRMVQQYQNALRFRHRRTYKLQAPRLQGSETIFTWRNRLFGLNEAAQLIEITNLPTPAQEQEFLQANGEASTVWNATTLVLRKNLGIGRPLGGYVHGDTQYVADAVLGITQLKHFDQPHSLVELVTHQVSVLKKLRKRDTHYTEVTSPIGLANSVTVGPVTHKIYFTDSTDIPLDRYHDQWDLLYASKLDLLRGQAAGRLCEYNPTTGITRVLADNLQFANGVAVDPVNEDYLIVTESSGLAVLKYHLTTSIKTSVDLLTPEEYLQPEVLVAALPGYPDNVNCVSDSTKTTCYVAIVADVAAIHVAWKALPYMLQNVLRTTLMILPRAWLPTLPSRYTGILVVDPVSGEHHYVQDPSGKDISGLTSATVLQDRLYMGSLQNDYVGVYLLSVPEEKGSSPNDSPSTEKDEL</sequence>
<dbReference type="GO" id="GO:0012505">
    <property type="term" value="C:endomembrane system"/>
    <property type="evidence" value="ECO:0007669"/>
    <property type="project" value="TreeGrafter"/>
</dbReference>
<keyword evidence="4" id="KW-0812">Transmembrane</keyword>
<evidence type="ECO:0000256" key="3">
    <source>
        <dbReference type="ARBA" id="ARBA00023180"/>
    </source>
</evidence>
<keyword evidence="7" id="KW-1185">Reference proteome</keyword>
<dbReference type="InParanoid" id="A0A1Z5JBN2"/>